<comment type="caution">
    <text evidence="3">The sequence shown here is derived from an EMBL/GenBank/DDBJ whole genome shotgun (WGS) entry which is preliminary data.</text>
</comment>
<evidence type="ECO:0008006" key="5">
    <source>
        <dbReference type="Google" id="ProtNLM"/>
    </source>
</evidence>
<name>A0ABP7WQV0_9GAMM</name>
<feature type="chain" id="PRO_5045317086" description="Carboxypeptidase regulatory-like domain-containing protein" evidence="2">
    <location>
        <begin position="25"/>
        <end position="756"/>
    </location>
</feature>
<accession>A0ABP7WQV0</accession>
<proteinExistence type="predicted"/>
<organism evidence="3 4">
    <name type="scientific">Zhongshania borealis</name>
    <dbReference type="NCBI Taxonomy" id="889488"/>
    <lineage>
        <taxon>Bacteria</taxon>
        <taxon>Pseudomonadati</taxon>
        <taxon>Pseudomonadota</taxon>
        <taxon>Gammaproteobacteria</taxon>
        <taxon>Cellvibrionales</taxon>
        <taxon>Spongiibacteraceae</taxon>
        <taxon>Zhongshania</taxon>
    </lineage>
</organism>
<feature type="signal peptide" evidence="2">
    <location>
        <begin position="1"/>
        <end position="24"/>
    </location>
</feature>
<dbReference type="PROSITE" id="PS51257">
    <property type="entry name" value="PROKAR_LIPOPROTEIN"/>
    <property type="match status" value="1"/>
</dbReference>
<reference evidence="4" key="1">
    <citation type="journal article" date="2019" name="Int. J. Syst. Evol. Microbiol.">
        <title>The Global Catalogue of Microorganisms (GCM) 10K type strain sequencing project: providing services to taxonomists for standard genome sequencing and annotation.</title>
        <authorList>
            <consortium name="The Broad Institute Genomics Platform"/>
            <consortium name="The Broad Institute Genome Sequencing Center for Infectious Disease"/>
            <person name="Wu L."/>
            <person name="Ma J."/>
        </authorList>
    </citation>
    <scope>NUCLEOTIDE SEQUENCE [LARGE SCALE GENOMIC DNA]</scope>
    <source>
        <strain evidence="4">JCM 17304</strain>
    </source>
</reference>
<evidence type="ECO:0000313" key="4">
    <source>
        <dbReference type="Proteomes" id="UP001500392"/>
    </source>
</evidence>
<evidence type="ECO:0000313" key="3">
    <source>
        <dbReference type="EMBL" id="GAA4093845.1"/>
    </source>
</evidence>
<dbReference type="RefSeq" id="WP_344934672.1">
    <property type="nucleotide sequence ID" value="NZ_BAABDM010000002.1"/>
</dbReference>
<dbReference type="Proteomes" id="UP001500392">
    <property type="component" value="Unassembled WGS sequence"/>
</dbReference>
<gene>
    <name evidence="3" type="ORF">GCM10022414_17130</name>
</gene>
<keyword evidence="4" id="KW-1185">Reference proteome</keyword>
<protein>
    <recommendedName>
        <fullName evidence="5">Carboxypeptidase regulatory-like domain-containing protein</fullName>
    </recommendedName>
</protein>
<evidence type="ECO:0000256" key="2">
    <source>
        <dbReference type="SAM" id="SignalP"/>
    </source>
</evidence>
<sequence length="756" mass="78132">MRQIPKFQKFLLPLAIAASLAACGSDSSKSTASNSVGGTTSKGIIIGGTVNAYPIAADGTVDRATPLAEPAVTAEDGTYSLTLNSSYTEGTPLFIEISAVDGTTMRCDIAECGTVNGTAVLFGDTYPLASTFTMAATLPQADSGSVTVNVTPLTDIASQLTLQKVASGAQPSAAALASNAQIANRLGISGGLISQAIVDITNADAVSSASKDALAYNLKAAAAIAATLNGNSGLSLEDAVATLSNQFKNGGMADKETTASTAVTIEELLEVALGLINTMNNNGINSEELESADTDITAAELDAEQNGSTTASQGDIPDDLGSDGLIATKAFVKQVRDLANAGVITENQAAFADQVELAAQVFADDGDIVAEAMGLAINAIANAVAEYEDAEGTKPSTSTTDGITVSISVSGDTETYTINQDVSVGETTVALALNAVNGTIINEEDPTTTENTDGSTTYESAGTASFDLSVSGSAESSSAKLSIEEGSSLNGSFSYSDESTETETLTSYNETWDDTVTVEDAAANLIVILSQKSGDNPVSFTGDMSIELDLLNYSDQGEYDNSFGEVNYSDSEEYTETFMIDGLDITLSGEFSDSSNNVISATLAASLSNIDESCESIDSYNNQNGFTYTFTYECKEETEQDYAMASLSIIFDINLTGVADDINVNFSANRTGLESGAGSLDLIYGGKQLNLAYEGGDSVTISNHNDVTLVLTETEVDNETSVSGTISVDDEKFADVGDDSGAALVRYSDGSFETLM</sequence>
<feature type="region of interest" description="Disordered" evidence="1">
    <location>
        <begin position="441"/>
        <end position="460"/>
    </location>
</feature>
<keyword evidence="2" id="KW-0732">Signal</keyword>
<dbReference type="EMBL" id="BAABDM010000002">
    <property type="protein sequence ID" value="GAA4093845.1"/>
    <property type="molecule type" value="Genomic_DNA"/>
</dbReference>
<evidence type="ECO:0000256" key="1">
    <source>
        <dbReference type="SAM" id="MobiDB-lite"/>
    </source>
</evidence>